<feature type="compositionally biased region" description="Low complexity" evidence="1">
    <location>
        <begin position="791"/>
        <end position="814"/>
    </location>
</feature>
<feature type="region of interest" description="Disordered" evidence="1">
    <location>
        <begin position="598"/>
        <end position="627"/>
    </location>
</feature>
<dbReference type="PANTHER" id="PTHR10963:SF24">
    <property type="entry name" value="GLYCOSIDASE C21B10.07-RELATED"/>
    <property type="match status" value="1"/>
</dbReference>
<comment type="caution">
    <text evidence="3">The sequence shown here is derived from an EMBL/GenBank/DDBJ whole genome shotgun (WGS) entry which is preliminary data.</text>
</comment>
<proteinExistence type="predicted"/>
<dbReference type="STRING" id="1081109.A0A166VB09"/>
<dbReference type="Gene3D" id="2.60.120.200">
    <property type="match status" value="1"/>
</dbReference>
<feature type="region of interest" description="Disordered" evidence="1">
    <location>
        <begin position="440"/>
        <end position="482"/>
    </location>
</feature>
<dbReference type="GO" id="GO:0004553">
    <property type="term" value="F:hydrolase activity, hydrolyzing O-glycosyl compounds"/>
    <property type="evidence" value="ECO:0007669"/>
    <property type="project" value="InterPro"/>
</dbReference>
<dbReference type="Proteomes" id="UP000078544">
    <property type="component" value="Unassembled WGS sequence"/>
</dbReference>
<feature type="compositionally biased region" description="Gly residues" evidence="1">
    <location>
        <begin position="678"/>
        <end position="715"/>
    </location>
</feature>
<dbReference type="SUPFAM" id="SSF49899">
    <property type="entry name" value="Concanavalin A-like lectins/glucanases"/>
    <property type="match status" value="1"/>
</dbReference>
<dbReference type="OrthoDB" id="192832at2759"/>
<keyword evidence="4" id="KW-1185">Reference proteome</keyword>
<protein>
    <submittedName>
        <fullName evidence="3">Beta-1,3-endoglucanase</fullName>
    </submittedName>
</protein>
<dbReference type="EMBL" id="AZGY01000001">
    <property type="protein sequence ID" value="OAA33466.1"/>
    <property type="molecule type" value="Genomic_DNA"/>
</dbReference>
<feature type="compositionally biased region" description="Low complexity" evidence="1">
    <location>
        <begin position="389"/>
        <end position="413"/>
    </location>
</feature>
<dbReference type="GO" id="GO:0009251">
    <property type="term" value="P:glucan catabolic process"/>
    <property type="evidence" value="ECO:0007669"/>
    <property type="project" value="TreeGrafter"/>
</dbReference>
<evidence type="ECO:0000256" key="1">
    <source>
        <dbReference type="SAM" id="MobiDB-lite"/>
    </source>
</evidence>
<dbReference type="AlphaFoldDB" id="A0A166VB09"/>
<dbReference type="PANTHER" id="PTHR10963">
    <property type="entry name" value="GLYCOSYL HYDROLASE-RELATED"/>
    <property type="match status" value="1"/>
</dbReference>
<feature type="region of interest" description="Disordered" evidence="1">
    <location>
        <begin position="389"/>
        <end position="424"/>
    </location>
</feature>
<dbReference type="InterPro" id="IPR013320">
    <property type="entry name" value="ConA-like_dom_sf"/>
</dbReference>
<evidence type="ECO:0000259" key="2">
    <source>
        <dbReference type="PROSITE" id="PS51762"/>
    </source>
</evidence>
<accession>A0A166VB09</accession>
<name>A0A166VB09_9HYPO</name>
<evidence type="ECO:0000313" key="3">
    <source>
        <dbReference type="EMBL" id="OAA33466.1"/>
    </source>
</evidence>
<feature type="compositionally biased region" description="Polar residues" evidence="1">
    <location>
        <begin position="415"/>
        <end position="424"/>
    </location>
</feature>
<feature type="compositionally biased region" description="Polar residues" evidence="1">
    <location>
        <begin position="731"/>
        <end position="748"/>
    </location>
</feature>
<sequence length="858" mass="88379">MAPSLRSMGVAALACAGNAAAVKWQLTDNYNSTNFFDKFHFFDESDPTRGYTRYRNLADAKALGLAKIDGDEIVLRPDSTTMHDKNDNSGRSSIRLESKATFEKQLVIGTFNYLPQDACGAWPAFWSFHEPWLTAGEIDIMEGWNMMGANKPAIHTGGYQTTNRSHEKPADYKTCFADQSLMKTKLNFADCDNDSTDLRSEPKHWQYEGCHANDPESPWNTNDGGIYAVEWTDDFIKLYSFRHGNAPANIHTDSPDTSTWGGAILALSRKGGCDLDKHFAPQRLILNIAFCGATAGQPDLWRSVCAKTTGEDTCNDFVRRNPSAFNDVYYKVKNIRFFNEAPQTTSTSTSSMPASTSTISTSVSITSSASVSSSSSVSVSSSSSIVSVHTTNTTRSHPTTPSAKTVSASSASVHRWSNTSTKAVPSTKYSSVPVVISSSSGSQVVDPSGSGSAASVPVATSSSSGSQAVGPSGPGSAASVPAVTPAASMTTVTVYTETLSTITSCAPGVPGCTTGRVVTVVVPAYTTVCPVDQASRFGPRPTQNAAVPAADPGNRFVNDEKTVVTKKITETFTITSCGPAVTDCQIGKVTTRVTEATHVPQDQHKPAPRPTHAPAPAGVPGAPGVNDRTTITTKITKTHTITDCGPAVTDCAVGKVVTEVVTTTYCPGDNGAVPSGNGNHGGVPAGNGNGNGNHGGVPAGGNGNNGKVPAGGNGNNGNVPAGDNKPKGGFATQSPFRPAKTQTVTKTATLVPKPKPTGSSDVCTGVACDTGLPKTNGTSPGSVPGNGGASPAGQPSSNNNNNGAPVPAPAPASGGSCVGPSCPPTCVGTDCPRVVTGGAAKQSLSVFALVGALAAVML</sequence>
<feature type="region of interest" description="Disordered" evidence="1">
    <location>
        <begin position="774"/>
        <end position="814"/>
    </location>
</feature>
<feature type="domain" description="GH16" evidence="2">
    <location>
        <begin position="22"/>
        <end position="303"/>
    </location>
</feature>
<dbReference type="PROSITE" id="PS51762">
    <property type="entry name" value="GH16_2"/>
    <property type="match status" value="1"/>
</dbReference>
<reference evidence="3 4" key="1">
    <citation type="journal article" date="2016" name="Genome Biol. Evol.">
        <title>Divergent and convergent evolution of fungal pathogenicity.</title>
        <authorList>
            <person name="Shang Y."/>
            <person name="Xiao G."/>
            <person name="Zheng P."/>
            <person name="Cen K."/>
            <person name="Zhan S."/>
            <person name="Wang C."/>
        </authorList>
    </citation>
    <scope>NUCLEOTIDE SEQUENCE [LARGE SCALE GENOMIC DNA]</scope>
    <source>
        <strain evidence="3 4">RCEF 2490</strain>
    </source>
</reference>
<organism evidence="3 4">
    <name type="scientific">Moelleriella libera RCEF 2490</name>
    <dbReference type="NCBI Taxonomy" id="1081109"/>
    <lineage>
        <taxon>Eukaryota</taxon>
        <taxon>Fungi</taxon>
        <taxon>Dikarya</taxon>
        <taxon>Ascomycota</taxon>
        <taxon>Pezizomycotina</taxon>
        <taxon>Sordariomycetes</taxon>
        <taxon>Hypocreomycetidae</taxon>
        <taxon>Hypocreales</taxon>
        <taxon>Clavicipitaceae</taxon>
        <taxon>Moelleriella</taxon>
    </lineage>
</organism>
<dbReference type="Pfam" id="PF26113">
    <property type="entry name" value="GH16_XgeA"/>
    <property type="match status" value="1"/>
</dbReference>
<feature type="region of interest" description="Disordered" evidence="1">
    <location>
        <begin position="677"/>
        <end position="762"/>
    </location>
</feature>
<evidence type="ECO:0000313" key="4">
    <source>
        <dbReference type="Proteomes" id="UP000078544"/>
    </source>
</evidence>
<gene>
    <name evidence="3" type="ORF">AAL_00931</name>
</gene>
<dbReference type="InterPro" id="IPR050546">
    <property type="entry name" value="Glycosyl_Hydrlase_16"/>
</dbReference>
<dbReference type="InterPro" id="IPR000757">
    <property type="entry name" value="Beta-glucanase-like"/>
</dbReference>
<feature type="compositionally biased region" description="Low complexity" evidence="1">
    <location>
        <begin position="614"/>
        <end position="627"/>
    </location>
</feature>